<feature type="binding site" evidence="16">
    <location>
        <position position="144"/>
    </location>
    <ligand>
        <name>Zn(2+)</name>
        <dbReference type="ChEBI" id="CHEBI:29105"/>
    </ligand>
</feature>
<dbReference type="InterPro" id="IPR009080">
    <property type="entry name" value="tRNAsynth_Ia_anticodon-bd"/>
</dbReference>
<dbReference type="NCBIfam" id="TIGR00398">
    <property type="entry name" value="metG"/>
    <property type="match status" value="1"/>
</dbReference>
<dbReference type="InterPro" id="IPR012340">
    <property type="entry name" value="NA-bd_OB-fold"/>
</dbReference>
<evidence type="ECO:0000256" key="2">
    <source>
        <dbReference type="ARBA" id="ARBA00004496"/>
    </source>
</evidence>
<feature type="binding site" evidence="16">
    <location>
        <position position="343"/>
    </location>
    <ligand>
        <name>ATP</name>
        <dbReference type="ChEBI" id="CHEBI:30616"/>
    </ligand>
</feature>
<dbReference type="InterPro" id="IPR004495">
    <property type="entry name" value="Met-tRNA-synth_bsu_C"/>
</dbReference>
<comment type="subunit">
    <text evidence="4 16">Homodimer.</text>
</comment>
<dbReference type="PANTHER" id="PTHR45765:SF1">
    <property type="entry name" value="METHIONINE--TRNA LIGASE, CYTOPLASMIC"/>
    <property type="match status" value="1"/>
</dbReference>
<dbReference type="CDD" id="cd00814">
    <property type="entry name" value="MetRS_core"/>
    <property type="match status" value="1"/>
</dbReference>
<dbReference type="Pfam" id="PF01588">
    <property type="entry name" value="tRNA_bind"/>
    <property type="match status" value="1"/>
</dbReference>
<evidence type="ECO:0000256" key="4">
    <source>
        <dbReference type="ARBA" id="ARBA00011738"/>
    </source>
</evidence>
<dbReference type="CDD" id="cd02800">
    <property type="entry name" value="tRNA_bind_EcMetRS_like"/>
    <property type="match status" value="1"/>
</dbReference>
<keyword evidence="11 16" id="KW-0067">ATP-binding</keyword>
<dbReference type="NCBIfam" id="NF001100">
    <property type="entry name" value="PRK00133.1"/>
    <property type="match status" value="1"/>
</dbReference>
<keyword evidence="19" id="KW-1185">Reference proteome</keyword>
<evidence type="ECO:0000259" key="17">
    <source>
        <dbReference type="PROSITE" id="PS50886"/>
    </source>
</evidence>
<dbReference type="GO" id="GO:0004825">
    <property type="term" value="F:methionine-tRNA ligase activity"/>
    <property type="evidence" value="ECO:0007669"/>
    <property type="project" value="UniProtKB-EC"/>
</dbReference>
<dbReference type="InterPro" id="IPR001412">
    <property type="entry name" value="aa-tRNA-synth_I_CS"/>
</dbReference>
<dbReference type="EMBL" id="JACJJC010000001">
    <property type="protein sequence ID" value="MBM6702915.1"/>
    <property type="molecule type" value="Genomic_DNA"/>
</dbReference>
<evidence type="ECO:0000256" key="6">
    <source>
        <dbReference type="ARBA" id="ARBA00022555"/>
    </source>
</evidence>
<evidence type="ECO:0000256" key="13">
    <source>
        <dbReference type="ARBA" id="ARBA00022917"/>
    </source>
</evidence>
<evidence type="ECO:0000256" key="1">
    <source>
        <dbReference type="ARBA" id="ARBA00003314"/>
    </source>
</evidence>
<evidence type="ECO:0000256" key="11">
    <source>
        <dbReference type="ARBA" id="ARBA00022840"/>
    </source>
</evidence>
<proteinExistence type="inferred from homology"/>
<dbReference type="InterPro" id="IPR029038">
    <property type="entry name" value="MetRS_Zn"/>
</dbReference>
<dbReference type="PROSITE" id="PS50886">
    <property type="entry name" value="TRBD"/>
    <property type="match status" value="1"/>
</dbReference>
<comment type="similarity">
    <text evidence="3 16">Belongs to the class-I aminoacyl-tRNA synthetase family. MetG type 1 subfamily.</text>
</comment>
<dbReference type="Pfam" id="PF09334">
    <property type="entry name" value="tRNA-synt_1g"/>
    <property type="match status" value="1"/>
</dbReference>
<feature type="binding site" evidence="16">
    <location>
        <position position="160"/>
    </location>
    <ligand>
        <name>Zn(2+)</name>
        <dbReference type="ChEBI" id="CHEBI:29105"/>
    </ligand>
</feature>
<comment type="cofactor">
    <cofactor evidence="16">
        <name>Zn(2+)</name>
        <dbReference type="ChEBI" id="CHEBI:29105"/>
    </cofactor>
    <text evidence="16">Binds 1 zinc ion per subunit.</text>
</comment>
<comment type="catalytic activity">
    <reaction evidence="15 16">
        <text>tRNA(Met) + L-methionine + ATP = L-methionyl-tRNA(Met) + AMP + diphosphate</text>
        <dbReference type="Rhea" id="RHEA:13481"/>
        <dbReference type="Rhea" id="RHEA-COMP:9667"/>
        <dbReference type="Rhea" id="RHEA-COMP:9698"/>
        <dbReference type="ChEBI" id="CHEBI:30616"/>
        <dbReference type="ChEBI" id="CHEBI:33019"/>
        <dbReference type="ChEBI" id="CHEBI:57844"/>
        <dbReference type="ChEBI" id="CHEBI:78442"/>
        <dbReference type="ChEBI" id="CHEBI:78530"/>
        <dbReference type="ChEBI" id="CHEBI:456215"/>
        <dbReference type="EC" id="6.1.1.10"/>
    </reaction>
</comment>
<dbReference type="InterPro" id="IPR041872">
    <property type="entry name" value="Anticodon_Met"/>
</dbReference>
<evidence type="ECO:0000256" key="3">
    <source>
        <dbReference type="ARBA" id="ARBA00008258"/>
    </source>
</evidence>
<comment type="function">
    <text evidence="1 16">Is required not only for elongation of protein synthesis but also for the initiation of all mRNA translation through initiator tRNA(fMet) aminoacylation.</text>
</comment>
<keyword evidence="9 16" id="KW-0547">Nucleotide-binding</keyword>
<keyword evidence="8 16" id="KW-0479">Metal-binding</keyword>
<dbReference type="PRINTS" id="PR01041">
    <property type="entry name" value="TRNASYNTHMET"/>
</dbReference>
<dbReference type="HAMAP" id="MF_00098">
    <property type="entry name" value="Met_tRNA_synth_type1"/>
    <property type="match status" value="1"/>
</dbReference>
<dbReference type="SUPFAM" id="SSF50249">
    <property type="entry name" value="Nucleic acid-binding proteins"/>
    <property type="match status" value="1"/>
</dbReference>
<evidence type="ECO:0000313" key="18">
    <source>
        <dbReference type="EMBL" id="MBM6702915.1"/>
    </source>
</evidence>
<dbReference type="CDD" id="cd07957">
    <property type="entry name" value="Anticodon_Ia_Met"/>
    <property type="match status" value="1"/>
</dbReference>
<gene>
    <name evidence="16 18" type="primary">metG</name>
    <name evidence="18" type="ORF">H6A60_00100</name>
</gene>
<feature type="short sequence motif" description="'KMSKS' region" evidence="16">
    <location>
        <begin position="340"/>
        <end position="344"/>
    </location>
</feature>
<dbReference type="EC" id="6.1.1.10" evidence="16"/>
<evidence type="ECO:0000256" key="9">
    <source>
        <dbReference type="ARBA" id="ARBA00022741"/>
    </source>
</evidence>
<evidence type="ECO:0000256" key="12">
    <source>
        <dbReference type="ARBA" id="ARBA00022884"/>
    </source>
</evidence>
<keyword evidence="7 16" id="KW-0436">Ligase</keyword>
<dbReference type="Proteomes" id="UP000715095">
    <property type="component" value="Unassembled WGS sequence"/>
</dbReference>
<dbReference type="Gene3D" id="1.10.730.10">
    <property type="entry name" value="Isoleucyl-tRNA Synthetase, Domain 1"/>
    <property type="match status" value="1"/>
</dbReference>
<dbReference type="InterPro" id="IPR015413">
    <property type="entry name" value="Methionyl/Leucyl_tRNA_Synth"/>
</dbReference>
<dbReference type="Gene3D" id="3.40.50.620">
    <property type="entry name" value="HUPs"/>
    <property type="match status" value="1"/>
</dbReference>
<keyword evidence="13 16" id="KW-0648">Protein biosynthesis</keyword>
<dbReference type="SUPFAM" id="SSF57770">
    <property type="entry name" value="Methionyl-tRNA synthetase (MetRS), Zn-domain"/>
    <property type="match status" value="1"/>
</dbReference>
<dbReference type="SUPFAM" id="SSF47323">
    <property type="entry name" value="Anticodon-binding domain of a subclass of class I aminoacyl-tRNA synthetases"/>
    <property type="match status" value="1"/>
</dbReference>
<dbReference type="PROSITE" id="PS00178">
    <property type="entry name" value="AA_TRNA_LIGASE_I"/>
    <property type="match status" value="1"/>
</dbReference>
<keyword evidence="6 16" id="KW-0820">tRNA-binding</keyword>
<comment type="subcellular location">
    <subcellularLocation>
        <location evidence="2 16">Cytoplasm</location>
    </subcellularLocation>
</comment>
<reference evidence="18 19" key="1">
    <citation type="journal article" date="2021" name="Sci. Rep.">
        <title>The distribution of antibiotic resistance genes in chicken gut microbiota commensals.</title>
        <authorList>
            <person name="Juricova H."/>
            <person name="Matiasovicova J."/>
            <person name="Kubasova T."/>
            <person name="Cejkova D."/>
            <person name="Rychlik I."/>
        </authorList>
    </citation>
    <scope>NUCLEOTIDE SEQUENCE [LARGE SCALE GENOMIC DNA]</scope>
    <source>
        <strain evidence="18 19">An829</strain>
    </source>
</reference>
<evidence type="ECO:0000256" key="15">
    <source>
        <dbReference type="ARBA" id="ARBA00047364"/>
    </source>
</evidence>
<keyword evidence="10 16" id="KW-0862">Zinc</keyword>
<dbReference type="Gene3D" id="2.20.28.20">
    <property type="entry name" value="Methionyl-tRNA synthetase, Zn-domain"/>
    <property type="match status" value="1"/>
</dbReference>
<evidence type="ECO:0000313" key="19">
    <source>
        <dbReference type="Proteomes" id="UP000715095"/>
    </source>
</evidence>
<dbReference type="Gene3D" id="2.40.50.140">
    <property type="entry name" value="Nucleic acid-binding proteins"/>
    <property type="match status" value="1"/>
</dbReference>
<organism evidence="18 19">
    <name type="scientific">Sutterella massiliensis</name>
    <dbReference type="NCBI Taxonomy" id="1816689"/>
    <lineage>
        <taxon>Bacteria</taxon>
        <taxon>Pseudomonadati</taxon>
        <taxon>Pseudomonadota</taxon>
        <taxon>Betaproteobacteria</taxon>
        <taxon>Burkholderiales</taxon>
        <taxon>Sutterellaceae</taxon>
        <taxon>Sutterella</taxon>
    </lineage>
</organism>
<comment type="caution">
    <text evidence="18">The sequence shown here is derived from an EMBL/GenBank/DDBJ whole genome shotgun (WGS) entry which is preliminary data.</text>
</comment>
<dbReference type="InterPro" id="IPR014758">
    <property type="entry name" value="Met-tRNA_synth"/>
</dbReference>
<accession>A0ABS2DNE7</accession>
<dbReference type="InterPro" id="IPR033911">
    <property type="entry name" value="MetRS_core"/>
</dbReference>
<dbReference type="SUPFAM" id="SSF52374">
    <property type="entry name" value="Nucleotidylyl transferase"/>
    <property type="match status" value="1"/>
</dbReference>
<keyword evidence="14 16" id="KW-0030">Aminoacyl-tRNA synthetase</keyword>
<dbReference type="RefSeq" id="WP_205101313.1">
    <property type="nucleotide sequence ID" value="NZ_JACJJC010000001.1"/>
</dbReference>
<feature type="binding site" evidence="16">
    <location>
        <position position="147"/>
    </location>
    <ligand>
        <name>Zn(2+)</name>
        <dbReference type="ChEBI" id="CHEBI:29105"/>
    </ligand>
</feature>
<feature type="domain" description="TRNA-binding" evidence="17">
    <location>
        <begin position="580"/>
        <end position="685"/>
    </location>
</feature>
<dbReference type="NCBIfam" id="TIGR00399">
    <property type="entry name" value="metG_C_term"/>
    <property type="match status" value="1"/>
</dbReference>
<dbReference type="Pfam" id="PF19303">
    <property type="entry name" value="Anticodon_3"/>
    <property type="match status" value="1"/>
</dbReference>
<evidence type="ECO:0000256" key="14">
    <source>
        <dbReference type="ARBA" id="ARBA00023146"/>
    </source>
</evidence>
<feature type="binding site" evidence="16">
    <location>
        <position position="157"/>
    </location>
    <ligand>
        <name>Zn(2+)</name>
        <dbReference type="ChEBI" id="CHEBI:29105"/>
    </ligand>
</feature>
<evidence type="ECO:0000256" key="7">
    <source>
        <dbReference type="ARBA" id="ARBA00022598"/>
    </source>
</evidence>
<evidence type="ECO:0000256" key="8">
    <source>
        <dbReference type="ARBA" id="ARBA00022723"/>
    </source>
</evidence>
<evidence type="ECO:0000256" key="10">
    <source>
        <dbReference type="ARBA" id="ARBA00022833"/>
    </source>
</evidence>
<name>A0ABS2DNE7_9BURK</name>
<dbReference type="InterPro" id="IPR014729">
    <property type="entry name" value="Rossmann-like_a/b/a_fold"/>
</dbReference>
<comment type="caution">
    <text evidence="16">Lacks conserved residue(s) required for the propagation of feature annotation.</text>
</comment>
<evidence type="ECO:0000256" key="16">
    <source>
        <dbReference type="HAMAP-Rule" id="MF_00098"/>
    </source>
</evidence>
<keyword evidence="12 16" id="KW-0694">RNA-binding</keyword>
<sequence length="685" mass="77134">MTQRTLFVTTALPYANGAFHMGHIMEYIQADIWVRHERMSGNVVHFMGADDVHGAPIMIAAQKRGMTPQAFVAEIAAGRKQYLDGFYISHDYWGSTDCKENHEISQKIYRRLKDAGLIYTKEIEQFYDTVKGMFLADRFIKGTCPRCGAPDQYGDNCEKCSAVYSPMEVVNPYSTLSGSTPVIRKSTHYFFKLSDPQCVEFLREWSTGKGKDGTARVQDEVLAKDNEWLGADGHLSDWDISRDAPYFGIEIPDAPGKYFYVWLDAPIGYLAALCAYCNEKGLDFEKILSDPNTEQIHFIGKDIIYFHTLFWPAMLHFAGQPYRVPDHVNAHGFMTVNGEKMSKSRGTGISPLQYLELGMNPEWLRYYLAAKMNSRVEDVDFTKSDFAQRVNSDLIGKYINIASRAAGFIVKRFEGRVLDAAMQDPILVRLRERADEIRSYYEAREFARATRLVMELADVINEFVDQEKPWELAKDPTKAEALHRAASIALEGFRLLTLYLKPVLPHTAEQVEAFLSIDPLDWSSVEKSLSSTSPIKPFKHLMQRVDMEKQLDVLLPEKAPEPEPVLPGGEAIAPECTIDDFTKIDMRVAKIVKCEAVEGSTKLLRLTLDLGEGRTRNVFSGIKSAYNPADIEGRLTIVIANLAPRKMRFGVSEGMVLCASDAQNKDLGLFLLSPDSGAVPGMRIR</sequence>
<dbReference type="PANTHER" id="PTHR45765">
    <property type="entry name" value="METHIONINE--TRNA LIGASE"/>
    <property type="match status" value="1"/>
</dbReference>
<dbReference type="InterPro" id="IPR023458">
    <property type="entry name" value="Met-tRNA_ligase_1"/>
</dbReference>
<evidence type="ECO:0000256" key="5">
    <source>
        <dbReference type="ARBA" id="ARBA00022490"/>
    </source>
</evidence>
<dbReference type="InterPro" id="IPR002547">
    <property type="entry name" value="tRNA-bd_dom"/>
</dbReference>
<keyword evidence="5 16" id="KW-0963">Cytoplasm</keyword>
<protein>
    <recommendedName>
        <fullName evidence="16">Methionine--tRNA ligase</fullName>
        <ecNumber evidence="16">6.1.1.10</ecNumber>
    </recommendedName>
    <alternativeName>
        <fullName evidence="16">Methionyl-tRNA synthetase</fullName>
        <shortName evidence="16">MetRS</shortName>
    </alternativeName>
</protein>